<dbReference type="STRING" id="1200352.A606_03120"/>
<keyword evidence="1 2" id="KW-0238">DNA-binding</keyword>
<reference evidence="4 5" key="1">
    <citation type="submission" date="2012-06" db="EMBL/GenBank/DDBJ databases">
        <title>Complete genome sequence of Corynebacterium terpenotabidum Y-11 (=DSM 44721).</title>
        <authorList>
            <person name="Ruckert C."/>
            <person name="Albersmeier A."/>
            <person name="Al-Dilaimi A."/>
            <person name="Szczepanowski R."/>
            <person name="Kalinowski J."/>
        </authorList>
    </citation>
    <scope>NUCLEOTIDE SEQUENCE [LARGE SCALE GENOMIC DNA]</scope>
    <source>
        <strain evidence="4 5">Y-11</strain>
    </source>
</reference>
<evidence type="ECO:0000313" key="4">
    <source>
        <dbReference type="EMBL" id="AGP30277.1"/>
    </source>
</evidence>
<dbReference type="Proteomes" id="UP000014809">
    <property type="component" value="Chromosome"/>
</dbReference>
<name>S4XAW5_9CORY</name>
<evidence type="ECO:0000259" key="3">
    <source>
        <dbReference type="PROSITE" id="PS50977"/>
    </source>
</evidence>
<dbReference type="PANTHER" id="PTHR30055:SF226">
    <property type="entry name" value="HTH-TYPE TRANSCRIPTIONAL REGULATOR PKSA"/>
    <property type="match status" value="1"/>
</dbReference>
<dbReference type="InterPro" id="IPR001647">
    <property type="entry name" value="HTH_TetR"/>
</dbReference>
<dbReference type="GO" id="GO:0000976">
    <property type="term" value="F:transcription cis-regulatory region binding"/>
    <property type="evidence" value="ECO:0007669"/>
    <property type="project" value="TreeGrafter"/>
</dbReference>
<dbReference type="PATRIC" id="fig|1200352.3.peg.625"/>
<dbReference type="GO" id="GO:0003700">
    <property type="term" value="F:DNA-binding transcription factor activity"/>
    <property type="evidence" value="ECO:0007669"/>
    <property type="project" value="TreeGrafter"/>
</dbReference>
<dbReference type="SUPFAM" id="SSF46689">
    <property type="entry name" value="Homeodomain-like"/>
    <property type="match status" value="1"/>
</dbReference>
<sequence>MQLKRERIFTAAAQLFDERGYAGVTTQEVSRRAGIAEGTLFRYAASKSELLLMVYNTALQQSIAEGVANAAGIEDAAEAAFVMMRPIVERAVQDPENAAVYQRELLFGPPAERFRGEGLQLIRDIEHDLAQRIGKDLLGGPSDEIRLASAAIFAVTHFAIARMSTGAHPDEDAIDDLRGQTAQIVAGCGIRSG</sequence>
<evidence type="ECO:0000256" key="2">
    <source>
        <dbReference type="PROSITE-ProRule" id="PRU00335"/>
    </source>
</evidence>
<dbReference type="InterPro" id="IPR050109">
    <property type="entry name" value="HTH-type_TetR-like_transc_reg"/>
</dbReference>
<dbReference type="eggNOG" id="COG1309">
    <property type="taxonomic scope" value="Bacteria"/>
</dbReference>
<dbReference type="Gene3D" id="1.10.357.10">
    <property type="entry name" value="Tetracycline Repressor, domain 2"/>
    <property type="match status" value="1"/>
</dbReference>
<keyword evidence="5" id="KW-1185">Reference proteome</keyword>
<evidence type="ECO:0000313" key="5">
    <source>
        <dbReference type="Proteomes" id="UP000014809"/>
    </source>
</evidence>
<dbReference type="PRINTS" id="PR00455">
    <property type="entry name" value="HTHTETR"/>
</dbReference>
<dbReference type="KEGG" id="cter:A606_03120"/>
<dbReference type="InterPro" id="IPR009057">
    <property type="entry name" value="Homeodomain-like_sf"/>
</dbReference>
<dbReference type="HOGENOM" id="CLU_115376_0_0_11"/>
<proteinExistence type="predicted"/>
<dbReference type="EMBL" id="CP003696">
    <property type="protein sequence ID" value="AGP30277.1"/>
    <property type="molecule type" value="Genomic_DNA"/>
</dbReference>
<dbReference type="OrthoDB" id="4546168at2"/>
<organism evidence="4 5">
    <name type="scientific">Corynebacterium terpenotabidum Y-11</name>
    <dbReference type="NCBI Taxonomy" id="1200352"/>
    <lineage>
        <taxon>Bacteria</taxon>
        <taxon>Bacillati</taxon>
        <taxon>Actinomycetota</taxon>
        <taxon>Actinomycetes</taxon>
        <taxon>Mycobacteriales</taxon>
        <taxon>Corynebacteriaceae</taxon>
        <taxon>Corynebacterium</taxon>
    </lineage>
</organism>
<dbReference type="AlphaFoldDB" id="S4XAW5"/>
<accession>S4XAW5</accession>
<evidence type="ECO:0000256" key="1">
    <source>
        <dbReference type="ARBA" id="ARBA00023125"/>
    </source>
</evidence>
<protein>
    <submittedName>
        <fullName evidence="4">TetR family transcriptional regulator</fullName>
    </submittedName>
</protein>
<dbReference type="Pfam" id="PF00440">
    <property type="entry name" value="TetR_N"/>
    <property type="match status" value="1"/>
</dbReference>
<dbReference type="PANTHER" id="PTHR30055">
    <property type="entry name" value="HTH-TYPE TRANSCRIPTIONAL REGULATOR RUTR"/>
    <property type="match status" value="1"/>
</dbReference>
<feature type="domain" description="HTH tetR-type" evidence="3">
    <location>
        <begin position="2"/>
        <end position="62"/>
    </location>
</feature>
<gene>
    <name evidence="4" type="ORF">A606_03120</name>
</gene>
<feature type="DNA-binding region" description="H-T-H motif" evidence="2">
    <location>
        <begin position="25"/>
        <end position="44"/>
    </location>
</feature>
<dbReference type="PROSITE" id="PS50977">
    <property type="entry name" value="HTH_TETR_2"/>
    <property type="match status" value="1"/>
</dbReference>